<comment type="caution">
    <text evidence="1">The sequence shown here is derived from an EMBL/GenBank/DDBJ whole genome shotgun (WGS) entry which is preliminary data.</text>
</comment>
<organism evidence="1 2">
    <name type="scientific">Muribaculum caecicola</name>
    <dbReference type="NCBI Taxonomy" id="3038144"/>
    <lineage>
        <taxon>Bacteria</taxon>
        <taxon>Pseudomonadati</taxon>
        <taxon>Bacteroidota</taxon>
        <taxon>Bacteroidia</taxon>
        <taxon>Bacteroidales</taxon>
        <taxon>Muribaculaceae</taxon>
        <taxon>Muribaculum</taxon>
    </lineage>
</organism>
<evidence type="ECO:0000313" key="1">
    <source>
        <dbReference type="EMBL" id="THG55081.1"/>
    </source>
</evidence>
<accession>A0AC61S844</accession>
<protein>
    <submittedName>
        <fullName evidence="1">TonB-dependent receptor</fullName>
    </submittedName>
</protein>
<name>A0AC61S844_9BACT</name>
<evidence type="ECO:0000313" key="2">
    <source>
        <dbReference type="Proteomes" id="UP000305401"/>
    </source>
</evidence>
<dbReference type="Proteomes" id="UP000305401">
    <property type="component" value="Unassembled WGS sequence"/>
</dbReference>
<keyword evidence="1" id="KW-0675">Receptor</keyword>
<reference evidence="1" key="1">
    <citation type="submission" date="2019-04" db="EMBL/GenBank/DDBJ databases">
        <title>Microbes associate with the intestines of laboratory mice.</title>
        <authorList>
            <person name="Navarre W."/>
            <person name="Wong E."/>
            <person name="Huang K.C."/>
            <person name="Tropini C."/>
            <person name="Ng K."/>
            <person name="Yu B."/>
        </authorList>
    </citation>
    <scope>NUCLEOTIDE SEQUENCE</scope>
    <source>
        <strain evidence="1">NM86_A22</strain>
    </source>
</reference>
<keyword evidence="2" id="KW-1185">Reference proteome</keyword>
<dbReference type="EMBL" id="SSTG01000005">
    <property type="protein sequence ID" value="THG55081.1"/>
    <property type="molecule type" value="Genomic_DNA"/>
</dbReference>
<proteinExistence type="predicted"/>
<gene>
    <name evidence="1" type="ORF">E5990_01070</name>
</gene>
<sequence length="686" mass="76397">MSCLRAYIITMICVCGMECHAQESIDSVQIHILQEVVVTDQSARNRIANARLGSETLELTKLSMAPKMFGEMDIIKSITLLPGVHGEADGAGGFEVRGGNAYQNLVTLDGMTLYNPAHLMGIFSTFNDDAMSRAVLHKGPIPPNFGGASSSVLETYMRPGDMNKYHFSGTLGILNAKVSADGPIVKDKLSFALSARRSYVDLFLKMVPEYKSTIMNFFDVNAKIRYNVAAGNHLDISFFASRDNLAISDLMDMRWGNISGSINWSFQKGGLRFLTTGAVTNYTTEMGMNIMDANQKLNEYIQSYSANEKISYSISDNHLLEFGIRSELLRVKSGDMKISNSRQLEIRSGWSNATWLGYEGEFSALLSVSFGTRLSCYTTLSGNLFHEFIGLNESAPDFSSKTYLHVEPRGSVKINLNDNHNIKVGASISTQDIHGVRSTTTTFPFDRYALASAFTKPEVSTQYSVGYAGMTPDGGWDWSCEGYYKTMDGVYDYKDGVTMFSRINLESLILCGKGRSYGMELMLRKNIGIFTGWIAYTLSKTDTRIPGINNGQWYKASNDRRNDFSFVGIVTFNHRWNASLSWTYSSGRPLTAPDEKYVLGGETCYYFTARNSYKTPSSHRMDLSASYTREGKRFTSIITFGVFNAYAHYSPFVIYFEDDSSKPSGTRAVQQSLFGIVPSVSYTIKF</sequence>